<feature type="compositionally biased region" description="Acidic residues" evidence="4">
    <location>
        <begin position="353"/>
        <end position="363"/>
    </location>
</feature>
<keyword evidence="5" id="KW-0732">Signal</keyword>
<feature type="compositionally biased region" description="Gly residues" evidence="4">
    <location>
        <begin position="84"/>
        <end position="97"/>
    </location>
</feature>
<feature type="chain" id="PRO_5008136400" evidence="5">
    <location>
        <begin position="19"/>
        <end position="390"/>
    </location>
</feature>
<keyword evidence="7" id="KW-1185">Reference proteome</keyword>
<accession>A0A182T3K2</accession>
<dbReference type="PANTHER" id="PTHR46176">
    <property type="entry name" value="LD21662P"/>
    <property type="match status" value="1"/>
</dbReference>
<dbReference type="Proteomes" id="UP000075901">
    <property type="component" value="Unassembled WGS sequence"/>
</dbReference>
<dbReference type="EnsemblMetazoa" id="AMAM018923-RA">
    <property type="protein sequence ID" value="AMAM018923-PA"/>
    <property type="gene ID" value="AMAM018923"/>
</dbReference>
<organism evidence="6 7">
    <name type="scientific">Anopheles maculatus</name>
    <dbReference type="NCBI Taxonomy" id="74869"/>
    <lineage>
        <taxon>Eukaryota</taxon>
        <taxon>Metazoa</taxon>
        <taxon>Ecdysozoa</taxon>
        <taxon>Arthropoda</taxon>
        <taxon>Hexapoda</taxon>
        <taxon>Insecta</taxon>
        <taxon>Pterygota</taxon>
        <taxon>Neoptera</taxon>
        <taxon>Endopterygota</taxon>
        <taxon>Diptera</taxon>
        <taxon>Nematocera</taxon>
        <taxon>Culicoidea</taxon>
        <taxon>Culicidae</taxon>
        <taxon>Anophelinae</taxon>
        <taxon>Anopheles</taxon>
        <taxon>Anopheles maculatus group</taxon>
    </lineage>
</organism>
<feature type="region of interest" description="Disordered" evidence="4">
    <location>
        <begin position="36"/>
        <end position="209"/>
    </location>
</feature>
<feature type="compositionally biased region" description="Gly residues" evidence="4">
    <location>
        <begin position="191"/>
        <end position="204"/>
    </location>
</feature>
<comment type="similarity">
    <text evidence="1">Belongs to the FAM76 family.</text>
</comment>
<evidence type="ECO:0000256" key="3">
    <source>
        <dbReference type="SAM" id="Coils"/>
    </source>
</evidence>
<proteinExistence type="inferred from homology"/>
<dbReference type="GO" id="GO:0016607">
    <property type="term" value="C:nuclear speck"/>
    <property type="evidence" value="ECO:0007669"/>
    <property type="project" value="TreeGrafter"/>
</dbReference>
<evidence type="ECO:0000313" key="7">
    <source>
        <dbReference type="Proteomes" id="UP000075901"/>
    </source>
</evidence>
<evidence type="ECO:0000256" key="4">
    <source>
        <dbReference type="SAM" id="MobiDB-lite"/>
    </source>
</evidence>
<feature type="compositionally biased region" description="Gly residues" evidence="4">
    <location>
        <begin position="120"/>
        <end position="154"/>
    </location>
</feature>
<reference evidence="7" key="1">
    <citation type="submission" date="2013-09" db="EMBL/GenBank/DDBJ databases">
        <title>The Genome Sequence of Anopheles maculatus species B.</title>
        <authorList>
            <consortium name="The Broad Institute Genomics Platform"/>
            <person name="Neafsey D.E."/>
            <person name="Besansky N."/>
            <person name="Howell P."/>
            <person name="Walton C."/>
            <person name="Young S.K."/>
            <person name="Zeng Q."/>
            <person name="Gargeya S."/>
            <person name="Fitzgerald M."/>
            <person name="Haas B."/>
            <person name="Abouelleil A."/>
            <person name="Allen A.W."/>
            <person name="Alvarado L."/>
            <person name="Arachchi H.M."/>
            <person name="Berlin A.M."/>
            <person name="Chapman S.B."/>
            <person name="Gainer-Dewar J."/>
            <person name="Goldberg J."/>
            <person name="Griggs A."/>
            <person name="Gujja S."/>
            <person name="Hansen M."/>
            <person name="Howarth C."/>
            <person name="Imamovic A."/>
            <person name="Ireland A."/>
            <person name="Larimer J."/>
            <person name="McCowan C."/>
            <person name="Murphy C."/>
            <person name="Pearson M."/>
            <person name="Poon T.W."/>
            <person name="Priest M."/>
            <person name="Roberts A."/>
            <person name="Saif S."/>
            <person name="Shea T."/>
            <person name="Sisk P."/>
            <person name="Sykes S."/>
            <person name="Wortman J."/>
            <person name="Nusbaum C."/>
            <person name="Birren B."/>
        </authorList>
    </citation>
    <scope>NUCLEOTIDE SEQUENCE [LARGE SCALE GENOMIC DNA]</scope>
    <source>
        <strain evidence="7">maculatus3</strain>
    </source>
</reference>
<feature type="region of interest" description="Disordered" evidence="4">
    <location>
        <begin position="317"/>
        <end position="390"/>
    </location>
</feature>
<dbReference type="AlphaFoldDB" id="A0A182T3K2"/>
<feature type="signal peptide" evidence="5">
    <location>
        <begin position="1"/>
        <end position="18"/>
    </location>
</feature>
<feature type="compositionally biased region" description="Basic and acidic residues" evidence="4">
    <location>
        <begin position="71"/>
        <end position="81"/>
    </location>
</feature>
<keyword evidence="2 3" id="KW-0175">Coiled coil</keyword>
<feature type="coiled-coil region" evidence="3">
    <location>
        <begin position="216"/>
        <end position="243"/>
    </location>
</feature>
<evidence type="ECO:0000256" key="2">
    <source>
        <dbReference type="ARBA" id="ARBA00023054"/>
    </source>
</evidence>
<dbReference type="Pfam" id="PF16046">
    <property type="entry name" value="FAM76"/>
    <property type="match status" value="2"/>
</dbReference>
<dbReference type="InterPro" id="IPR032017">
    <property type="entry name" value="FAM76"/>
</dbReference>
<feature type="compositionally biased region" description="Basic and acidic residues" evidence="4">
    <location>
        <begin position="364"/>
        <end position="379"/>
    </location>
</feature>
<reference evidence="6" key="2">
    <citation type="submission" date="2020-05" db="UniProtKB">
        <authorList>
            <consortium name="EnsemblMetazoa"/>
        </authorList>
    </citation>
    <scope>IDENTIFICATION</scope>
    <source>
        <strain evidence="6">maculatus3</strain>
    </source>
</reference>
<protein>
    <submittedName>
        <fullName evidence="6">Uncharacterized protein</fullName>
    </submittedName>
</protein>
<name>A0A182T3K2_9DIPT</name>
<sequence length="390" mass="40965">MLCFFLFISFFFSRQVDGKLLCWLCTLSYKRALTKARQVENERRRAKKRAAEGSFPPPLSGSGTSGSGGSNDRRDRMHEKMSNSGGGGGAGGQGNSGGMNLPSGGSMSGLPPLGDLNMGLGPGATGGTGVDRIDSGGGGGGGGGGSGQSGGGRNDNGRHSSSSKKPRSDTGKMMVPDMPTDKLLMKSANSGSGGGGGGGGGGGYVDPHSSDHVIAMTQLKETIATLQRKLKQKDGAILEKEKEISAWKGKHFHLEQELMKKYKDMEKNYEFKLDVLNKKLKAQLLEIAALSKAVKERDESKKKKVVPSAYLATTKLSKISKSSGDSKDSTDREKSVSTIGRGGGGGGRNRMLDDDDDDDEDENGSNKEDKENDSEKGSDKGGSGRNTPRD</sequence>
<feature type="compositionally biased region" description="Basic and acidic residues" evidence="4">
    <location>
        <begin position="324"/>
        <end position="335"/>
    </location>
</feature>
<evidence type="ECO:0000256" key="5">
    <source>
        <dbReference type="SAM" id="SignalP"/>
    </source>
</evidence>
<dbReference type="VEuPathDB" id="VectorBase:AMAM018923"/>
<dbReference type="PANTHER" id="PTHR46176:SF1">
    <property type="entry name" value="LD21662P"/>
    <property type="match status" value="1"/>
</dbReference>
<evidence type="ECO:0000256" key="1">
    <source>
        <dbReference type="ARBA" id="ARBA00009097"/>
    </source>
</evidence>
<feature type="compositionally biased region" description="Low complexity" evidence="4">
    <location>
        <begin position="98"/>
        <end position="114"/>
    </location>
</feature>
<evidence type="ECO:0000313" key="6">
    <source>
        <dbReference type="EnsemblMetazoa" id="AMAM018923-PA"/>
    </source>
</evidence>